<organism evidence="1 2">
    <name type="scientific">Rotaria socialis</name>
    <dbReference type="NCBI Taxonomy" id="392032"/>
    <lineage>
        <taxon>Eukaryota</taxon>
        <taxon>Metazoa</taxon>
        <taxon>Spiralia</taxon>
        <taxon>Gnathifera</taxon>
        <taxon>Rotifera</taxon>
        <taxon>Eurotatoria</taxon>
        <taxon>Bdelloidea</taxon>
        <taxon>Philodinida</taxon>
        <taxon>Philodinidae</taxon>
        <taxon>Rotaria</taxon>
    </lineage>
</organism>
<keyword evidence="2" id="KW-1185">Reference proteome</keyword>
<evidence type="ECO:0000313" key="2">
    <source>
        <dbReference type="Proteomes" id="UP000663873"/>
    </source>
</evidence>
<protein>
    <submittedName>
        <fullName evidence="1">Uncharacterized protein</fullName>
    </submittedName>
</protein>
<dbReference type="EMBL" id="CAJOBP010067038">
    <property type="protein sequence ID" value="CAF4869986.1"/>
    <property type="molecule type" value="Genomic_DNA"/>
</dbReference>
<dbReference type="Proteomes" id="UP000663873">
    <property type="component" value="Unassembled WGS sequence"/>
</dbReference>
<sequence length="58" mass="6630">MQTIEYDLYPSAQLSVARSDALQYIANASLPLTTLIRQDIENYLTAFNRQYGIAKIVY</sequence>
<feature type="non-terminal residue" evidence="1">
    <location>
        <position position="1"/>
    </location>
</feature>
<reference evidence="1" key="1">
    <citation type="submission" date="2021-02" db="EMBL/GenBank/DDBJ databases">
        <authorList>
            <person name="Nowell W R."/>
        </authorList>
    </citation>
    <scope>NUCLEOTIDE SEQUENCE</scope>
</reference>
<gene>
    <name evidence="1" type="ORF">UJA718_LOCUS44233</name>
</gene>
<comment type="caution">
    <text evidence="1">The sequence shown here is derived from an EMBL/GenBank/DDBJ whole genome shotgun (WGS) entry which is preliminary data.</text>
</comment>
<name>A0A821TDL6_9BILA</name>
<dbReference type="AlphaFoldDB" id="A0A821TDL6"/>
<proteinExistence type="predicted"/>
<evidence type="ECO:0000313" key="1">
    <source>
        <dbReference type="EMBL" id="CAF4869986.1"/>
    </source>
</evidence>
<accession>A0A821TDL6</accession>